<evidence type="ECO:0000256" key="2">
    <source>
        <dbReference type="ARBA" id="ARBA00022801"/>
    </source>
</evidence>
<dbReference type="InterPro" id="IPR029058">
    <property type="entry name" value="AB_hydrolase_fold"/>
</dbReference>
<keyword evidence="6" id="KW-1185">Reference proteome</keyword>
<proteinExistence type="inferred from homology"/>
<dbReference type="PANTHER" id="PTHR43918:SF4">
    <property type="entry name" value="CARBOXYLIC ESTER HYDROLASE"/>
    <property type="match status" value="1"/>
</dbReference>
<dbReference type="EMBL" id="JBIRYO010000031">
    <property type="protein sequence ID" value="MFI2477979.1"/>
    <property type="molecule type" value="Genomic_DNA"/>
</dbReference>
<gene>
    <name evidence="5" type="ORF">ACH49W_31840</name>
</gene>
<dbReference type="EC" id="3.1.1.-" evidence="3"/>
<evidence type="ECO:0000313" key="5">
    <source>
        <dbReference type="EMBL" id="MFI2477979.1"/>
    </source>
</evidence>
<comment type="caution">
    <text evidence="5">The sequence shown here is derived from an EMBL/GenBank/DDBJ whole genome shotgun (WGS) entry which is preliminary data.</text>
</comment>
<accession>A0ABW7XA22</accession>
<dbReference type="Proteomes" id="UP001611415">
    <property type="component" value="Unassembled WGS sequence"/>
</dbReference>
<name>A0ABW7XA22_9NOCA</name>
<feature type="domain" description="Carboxylesterase type B" evidence="4">
    <location>
        <begin position="9"/>
        <end position="466"/>
    </location>
</feature>
<dbReference type="PROSITE" id="PS00122">
    <property type="entry name" value="CARBOXYLESTERASE_B_1"/>
    <property type="match status" value="1"/>
</dbReference>
<evidence type="ECO:0000256" key="1">
    <source>
        <dbReference type="ARBA" id="ARBA00005964"/>
    </source>
</evidence>
<dbReference type="InterPro" id="IPR050654">
    <property type="entry name" value="AChE-related_enzymes"/>
</dbReference>
<organism evidence="5 6">
    <name type="scientific">Nocardia xishanensis</name>
    <dbReference type="NCBI Taxonomy" id="238964"/>
    <lineage>
        <taxon>Bacteria</taxon>
        <taxon>Bacillati</taxon>
        <taxon>Actinomycetota</taxon>
        <taxon>Actinomycetes</taxon>
        <taxon>Mycobacteriales</taxon>
        <taxon>Nocardiaceae</taxon>
        <taxon>Nocardia</taxon>
    </lineage>
</organism>
<evidence type="ECO:0000256" key="3">
    <source>
        <dbReference type="RuleBase" id="RU361235"/>
    </source>
</evidence>
<evidence type="ECO:0000259" key="4">
    <source>
        <dbReference type="Pfam" id="PF00135"/>
    </source>
</evidence>
<keyword evidence="2 3" id="KW-0378">Hydrolase</keyword>
<dbReference type="PANTHER" id="PTHR43918">
    <property type="entry name" value="ACETYLCHOLINESTERASE"/>
    <property type="match status" value="1"/>
</dbReference>
<dbReference type="Gene3D" id="3.40.50.1820">
    <property type="entry name" value="alpha/beta hydrolase"/>
    <property type="match status" value="1"/>
</dbReference>
<sequence>MASQPADVVREVESGLLRGTAYPTHTVFYSIPYAAAPVGIGRFQAPAPVRPWLGVRAATEPGPTAPQLPRGRFGSLDISAYFDPGWRVGPDYLTVDIWSPRDVAGGAPVLVFLHGGAFVAGSSHSPMLDGSRFAQHGVVVVTVNYRLGIAGFLDIPGAFPNRGLADVVAALAWVNRNITAFGGDPARVTLAGQSAGAMLTAAAIAAPEAAGLFVRAVMQSGSGSAAFSREQATIVRDAAAATLGIAPTLDGFADLTDQQLIDAVQELAGLDLGTAAVRDPLQRITPLGVVLDDQPVTTVAHAAGQPVDLLIGHNTDEGNLYLLPNGVAAATTPRQLTEAAEYADPDPDRLLSVYRRLHPTATPGRLRSIILGDAVFGAGSRAMADSHAAAGKRTYAYAFGWRSPALAGQLGATHIVELPFVFDNLLPTLQGADGLLGTAAPALLAARVHRAWVDFVTIGTPGWPEYRPDRRTTQLIDDEWSVVDDPFAAERDAWSHTHYTRTGNTLGCSPKP</sequence>
<dbReference type="InterPro" id="IPR019826">
    <property type="entry name" value="Carboxylesterase_B_AS"/>
</dbReference>
<comment type="similarity">
    <text evidence="1 3">Belongs to the type-B carboxylesterase/lipase family.</text>
</comment>
<reference evidence="5 6" key="1">
    <citation type="submission" date="2024-10" db="EMBL/GenBank/DDBJ databases">
        <title>The Natural Products Discovery Center: Release of the First 8490 Sequenced Strains for Exploring Actinobacteria Biosynthetic Diversity.</title>
        <authorList>
            <person name="Kalkreuter E."/>
            <person name="Kautsar S.A."/>
            <person name="Yang D."/>
            <person name="Bader C.D."/>
            <person name="Teijaro C.N."/>
            <person name="Fluegel L."/>
            <person name="Davis C.M."/>
            <person name="Simpson J.R."/>
            <person name="Lauterbach L."/>
            <person name="Steele A.D."/>
            <person name="Gui C."/>
            <person name="Meng S."/>
            <person name="Li G."/>
            <person name="Viehrig K."/>
            <person name="Ye F."/>
            <person name="Su P."/>
            <person name="Kiefer A.F."/>
            <person name="Nichols A."/>
            <person name="Cepeda A.J."/>
            <person name="Yan W."/>
            <person name="Fan B."/>
            <person name="Jiang Y."/>
            <person name="Adhikari A."/>
            <person name="Zheng C.-J."/>
            <person name="Schuster L."/>
            <person name="Cowan T.M."/>
            <person name="Smanski M.J."/>
            <person name="Chevrette M.G."/>
            <person name="De Carvalho L.P.S."/>
            <person name="Shen B."/>
        </authorList>
    </citation>
    <scope>NUCLEOTIDE SEQUENCE [LARGE SCALE GENOMIC DNA]</scope>
    <source>
        <strain evidence="5 6">NPDC019275</strain>
    </source>
</reference>
<dbReference type="SUPFAM" id="SSF53474">
    <property type="entry name" value="alpha/beta-Hydrolases"/>
    <property type="match status" value="1"/>
</dbReference>
<dbReference type="Pfam" id="PF00135">
    <property type="entry name" value="COesterase"/>
    <property type="match status" value="1"/>
</dbReference>
<evidence type="ECO:0000313" key="6">
    <source>
        <dbReference type="Proteomes" id="UP001611415"/>
    </source>
</evidence>
<protein>
    <recommendedName>
        <fullName evidence="3">Carboxylic ester hydrolase</fullName>
        <ecNumber evidence="3">3.1.1.-</ecNumber>
    </recommendedName>
</protein>
<dbReference type="RefSeq" id="WP_397095408.1">
    <property type="nucleotide sequence ID" value="NZ_JBIRYO010000031.1"/>
</dbReference>
<dbReference type="InterPro" id="IPR002018">
    <property type="entry name" value="CarbesteraseB"/>
</dbReference>